<dbReference type="GO" id="GO:0016020">
    <property type="term" value="C:membrane"/>
    <property type="evidence" value="ECO:0007669"/>
    <property type="project" value="UniProtKB-SubCell"/>
</dbReference>
<reference evidence="5 6" key="1">
    <citation type="submission" date="2019-04" db="EMBL/GenBank/DDBJ databases">
        <title>Complete genome sequencing of Piscirickettsia salmonis strain Psal-009.</title>
        <authorList>
            <person name="Schober I."/>
            <person name="Bunk B."/>
            <person name="Sproer C."/>
            <person name="Carril G.P."/>
            <person name="Riedel T."/>
            <person name="Flores-Herrera P.A."/>
            <person name="Nourdin-Galindo G."/>
            <person name="Marshall S.H."/>
            <person name="Overmann J."/>
        </authorList>
    </citation>
    <scope>NUCLEOTIDE SEQUENCE [LARGE SCALE GENOMIC DNA]</scope>
    <source>
        <strain evidence="5 6">Psal-009</strain>
    </source>
</reference>
<evidence type="ECO:0000256" key="3">
    <source>
        <dbReference type="ARBA" id="ARBA00022989"/>
    </source>
</evidence>
<protein>
    <submittedName>
        <fullName evidence="5">Conjugal transfer protein TrbL</fullName>
    </submittedName>
</protein>
<gene>
    <name evidence="5" type="ORF">Psal009_03401</name>
</gene>
<evidence type="ECO:0000313" key="6">
    <source>
        <dbReference type="Proteomes" id="UP000422232"/>
    </source>
</evidence>
<evidence type="ECO:0000313" key="5">
    <source>
        <dbReference type="EMBL" id="QGO07449.1"/>
    </source>
</evidence>
<comment type="subcellular location">
    <subcellularLocation>
        <location evidence="1">Membrane</location>
        <topology evidence="1">Multi-pass membrane protein</topology>
    </subcellularLocation>
</comment>
<dbReference type="Pfam" id="PF04610">
    <property type="entry name" value="TrbL"/>
    <property type="match status" value="1"/>
</dbReference>
<keyword evidence="4" id="KW-0472">Membrane</keyword>
<keyword evidence="6" id="KW-1185">Reference proteome</keyword>
<dbReference type="EMBL" id="CP038908">
    <property type="protein sequence ID" value="QGO07449.1"/>
    <property type="molecule type" value="Genomic_DNA"/>
</dbReference>
<evidence type="ECO:0000256" key="2">
    <source>
        <dbReference type="ARBA" id="ARBA00022692"/>
    </source>
</evidence>
<proteinExistence type="predicted"/>
<dbReference type="AlphaFoldDB" id="A0A9Q5VHI5"/>
<dbReference type="Proteomes" id="UP000422232">
    <property type="component" value="Chromosome"/>
</dbReference>
<evidence type="ECO:0000256" key="1">
    <source>
        <dbReference type="ARBA" id="ARBA00004141"/>
    </source>
</evidence>
<accession>A0A9Q5VHI5</accession>
<keyword evidence="3" id="KW-1133">Transmembrane helix</keyword>
<dbReference type="GO" id="GO:0030255">
    <property type="term" value="P:protein secretion by the type IV secretion system"/>
    <property type="evidence" value="ECO:0007669"/>
    <property type="project" value="InterPro"/>
</dbReference>
<dbReference type="InterPro" id="IPR007688">
    <property type="entry name" value="Conjugal_tfr_TrbL/VirB6"/>
</dbReference>
<evidence type="ECO:0000256" key="4">
    <source>
        <dbReference type="ARBA" id="ARBA00023136"/>
    </source>
</evidence>
<name>A0A9Q5VHI5_PISSA</name>
<organism evidence="5 6">
    <name type="scientific">Piscirickettsia salmonis</name>
    <dbReference type="NCBI Taxonomy" id="1238"/>
    <lineage>
        <taxon>Bacteria</taxon>
        <taxon>Pseudomonadati</taxon>
        <taxon>Pseudomonadota</taxon>
        <taxon>Gammaproteobacteria</taxon>
        <taxon>Thiotrichales</taxon>
        <taxon>Piscirickettsiaceae</taxon>
        <taxon>Piscirickettsia</taxon>
    </lineage>
</organism>
<keyword evidence="2" id="KW-0812">Transmembrane</keyword>
<sequence>MNLSPAIVDTLQNQFIEKLNHAIHIIGTTASQLLFYFIVFEVIFFGLSWAIKQDEALGNALIKVLKIGFIAAILYWYTPILNYLMQFVLYLGNHAVNDKNVFKLFTKPMLVFKYGYDANISLMKVAMEYGTINSAASTLYLILGLGGLLMLSLIAVQLIFVNVGFYVTAAISLLLIPLSVFRPAGNLLSRAIEQLISAVIRILVLMFVLGTAISVWTTIGQQTFSQDTDFTIPLGFFLITFVLTILAWRLPELAVRAIGKVSSSLFHGDTTQVSIASPQPLSAGVPAVTAAPGQAAVGVSGPNAVAAATDMHHSGNNGPSSMQAATAMTSGQNHGPNIAVSTQTQVSGMNAGQFTQAMKSSLSNANTNVNARMSQESFKDLKQSLQDVIAKNNKYHGPK</sequence>